<dbReference type="Proteomes" id="UP000001396">
    <property type="component" value="Unassembled WGS sequence"/>
</dbReference>
<evidence type="ECO:0000256" key="2">
    <source>
        <dbReference type="ARBA" id="ARBA00022540"/>
    </source>
</evidence>
<dbReference type="InterPro" id="IPR000504">
    <property type="entry name" value="RRM_dom"/>
</dbReference>
<dbReference type="CDD" id="cd12408">
    <property type="entry name" value="RRM_eIF3G_like"/>
    <property type="match status" value="1"/>
</dbReference>
<sequence>MATVAIPQKESWAEVPEEKVIEIFVKNDKGEDVKIIKTFREYQVPVKRNKRVDERRKWEKFGDCAGTNGMSNTSSGEEVFLTLSRNTVSEEEKKDVIVCRNCKRNHFTSKCPYYEAIKMTQMSMNKPEKEEKVQENKYVLPSQRGGYSPASPIEVPSLIVSNLSENANEKDLRELFGRFGMVQKVNVPKQNDGKPRGFAYVTYADLKSTEEAIKHLDGHRYDYLVLSVSIAQRRKNN</sequence>
<keyword evidence="4 5" id="KW-0648">Protein biosynthesis</keyword>
<dbReference type="GeneID" id="31362250"/>
<dbReference type="InParanoid" id="D3BFN4"/>
<dbReference type="InterPro" id="IPR017334">
    <property type="entry name" value="eIF3_g"/>
</dbReference>
<dbReference type="HAMAP" id="MF_03006">
    <property type="entry name" value="eIF3g"/>
    <property type="match status" value="1"/>
</dbReference>
<comment type="subunit">
    <text evidence="5">Component of the eukaryotic translation initiation factor 3 (eIF-3) complex.</text>
</comment>
<evidence type="ECO:0000256" key="1">
    <source>
        <dbReference type="ARBA" id="ARBA00022490"/>
    </source>
</evidence>
<dbReference type="GO" id="GO:0001732">
    <property type="term" value="P:formation of cytoplasmic translation initiation complex"/>
    <property type="evidence" value="ECO:0007669"/>
    <property type="project" value="UniProtKB-UniRule"/>
</dbReference>
<dbReference type="PANTHER" id="PTHR10352">
    <property type="entry name" value="EUKARYOTIC TRANSLATION INITIATION FACTOR 3 SUBUNIT G"/>
    <property type="match status" value="1"/>
</dbReference>
<protein>
    <recommendedName>
        <fullName evidence="5">Eukaryotic translation initiation factor 3 subunit G</fullName>
        <shortName evidence="5">eIF3g</shortName>
    </recommendedName>
    <alternativeName>
        <fullName evidence="5">Eukaryotic translation initiation factor 3 RNA-binding subunit</fullName>
        <shortName evidence="5">eIF-3 RNA-binding subunit</shortName>
    </alternativeName>
    <alternativeName>
        <fullName evidence="5">Eukaryotic translation initiation factor 3 subunit 4</fullName>
    </alternativeName>
</protein>
<evidence type="ECO:0000256" key="3">
    <source>
        <dbReference type="ARBA" id="ARBA00022884"/>
    </source>
</evidence>
<dbReference type="GO" id="GO:0016282">
    <property type="term" value="C:eukaryotic 43S preinitiation complex"/>
    <property type="evidence" value="ECO:0007669"/>
    <property type="project" value="UniProtKB-UniRule"/>
</dbReference>
<keyword evidence="9" id="KW-1185">Reference proteome</keyword>
<evidence type="ECO:0000313" key="9">
    <source>
        <dbReference type="Proteomes" id="UP000001396"/>
    </source>
</evidence>
<dbReference type="Gene3D" id="3.30.70.330">
    <property type="match status" value="1"/>
</dbReference>
<dbReference type="PROSITE" id="PS50102">
    <property type="entry name" value="RRM"/>
    <property type="match status" value="1"/>
</dbReference>
<dbReference type="SUPFAM" id="SSF54928">
    <property type="entry name" value="RNA-binding domain, RBD"/>
    <property type="match status" value="1"/>
</dbReference>
<evidence type="ECO:0000256" key="4">
    <source>
        <dbReference type="ARBA" id="ARBA00022917"/>
    </source>
</evidence>
<reference evidence="8 9" key="1">
    <citation type="journal article" date="2011" name="Genome Res.">
        <title>Phylogeny-wide analysis of social amoeba genomes highlights ancient origins for complex intercellular communication.</title>
        <authorList>
            <person name="Heidel A.J."/>
            <person name="Lawal H.M."/>
            <person name="Felder M."/>
            <person name="Schilde C."/>
            <person name="Helps N.R."/>
            <person name="Tunggal B."/>
            <person name="Rivero F."/>
            <person name="John U."/>
            <person name="Schleicher M."/>
            <person name="Eichinger L."/>
            <person name="Platzer M."/>
            <person name="Noegel A.A."/>
            <person name="Schaap P."/>
            <person name="Gloeckner G."/>
        </authorList>
    </citation>
    <scope>NUCLEOTIDE SEQUENCE [LARGE SCALE GENOMIC DNA]</scope>
    <source>
        <strain evidence="9">ATCC 26659 / Pp 5 / PN500</strain>
    </source>
</reference>
<name>D3BFN4_HETP5</name>
<dbReference type="FunCoup" id="D3BFN4">
    <property type="interactions" value="657"/>
</dbReference>
<feature type="domain" description="RRM" evidence="7">
    <location>
        <begin position="156"/>
        <end position="233"/>
    </location>
</feature>
<accession>D3BFN4</accession>
<comment type="similarity">
    <text evidence="5">Belongs to the eIF-3 subunit G family.</text>
</comment>
<dbReference type="GO" id="GO:0003723">
    <property type="term" value="F:RNA binding"/>
    <property type="evidence" value="ECO:0007669"/>
    <property type="project" value="UniProtKB-UniRule"/>
</dbReference>
<dbReference type="SMART" id="SM00360">
    <property type="entry name" value="RRM"/>
    <property type="match status" value="1"/>
</dbReference>
<evidence type="ECO:0000259" key="7">
    <source>
        <dbReference type="PROSITE" id="PS50102"/>
    </source>
</evidence>
<gene>
    <name evidence="8" type="primary">eIF3s4</name>
    <name evidence="8" type="ORF">PPL_06769</name>
</gene>
<keyword evidence="1 5" id="KW-0963">Cytoplasm</keyword>
<keyword evidence="2 5" id="KW-0396">Initiation factor</keyword>
<dbReference type="STRING" id="670386.D3BFN4"/>
<organism evidence="8 9">
    <name type="scientific">Heterostelium pallidum (strain ATCC 26659 / Pp 5 / PN500)</name>
    <name type="common">Cellular slime mold</name>
    <name type="synonym">Polysphondylium pallidum</name>
    <dbReference type="NCBI Taxonomy" id="670386"/>
    <lineage>
        <taxon>Eukaryota</taxon>
        <taxon>Amoebozoa</taxon>
        <taxon>Evosea</taxon>
        <taxon>Eumycetozoa</taxon>
        <taxon>Dictyostelia</taxon>
        <taxon>Acytosteliales</taxon>
        <taxon>Acytosteliaceae</taxon>
        <taxon>Heterostelium</taxon>
    </lineage>
</organism>
<dbReference type="CDD" id="cd12933">
    <property type="entry name" value="eIF3G"/>
    <property type="match status" value="1"/>
</dbReference>
<evidence type="ECO:0000256" key="6">
    <source>
        <dbReference type="PROSITE-ProRule" id="PRU00176"/>
    </source>
</evidence>
<dbReference type="InterPro" id="IPR024675">
    <property type="entry name" value="eIF3g_N"/>
</dbReference>
<keyword evidence="3 6" id="KW-0694">RNA-binding</keyword>
<dbReference type="InterPro" id="IPR035979">
    <property type="entry name" value="RBD_domain_sf"/>
</dbReference>
<dbReference type="RefSeq" id="XP_020432068.1">
    <property type="nucleotide sequence ID" value="XM_020577620.1"/>
</dbReference>
<dbReference type="Pfam" id="PF00076">
    <property type="entry name" value="RRM_1"/>
    <property type="match status" value="1"/>
</dbReference>
<evidence type="ECO:0000313" key="8">
    <source>
        <dbReference type="EMBL" id="EFA79948.1"/>
    </source>
</evidence>
<dbReference type="GO" id="GO:0033290">
    <property type="term" value="C:eukaryotic 48S preinitiation complex"/>
    <property type="evidence" value="ECO:0007669"/>
    <property type="project" value="UniProtKB-UniRule"/>
</dbReference>
<dbReference type="AlphaFoldDB" id="D3BFN4"/>
<dbReference type="Pfam" id="PF12353">
    <property type="entry name" value="eIF3g"/>
    <property type="match status" value="1"/>
</dbReference>
<comment type="function">
    <text evidence="5">RNA-binding component of the eukaryotic translation initiation factor 3 (eIF-3) complex, which is involved in protein synthesis of a specialized repertoire of mRNAs and, together with other initiation factors, stimulates binding of mRNA and methionyl-tRNAi to the 40S ribosome. The eIF-3 complex specifically targets and initiates translation of a subset of mRNAs involved in cell proliferation. This subunit can bind 18S rRNA.</text>
</comment>
<dbReference type="InterPro" id="IPR012677">
    <property type="entry name" value="Nucleotide-bd_a/b_plait_sf"/>
</dbReference>
<dbReference type="EMBL" id="ADBJ01000031">
    <property type="protein sequence ID" value="EFA79948.1"/>
    <property type="molecule type" value="Genomic_DNA"/>
</dbReference>
<comment type="caution">
    <text evidence="8">The sequence shown here is derived from an EMBL/GenBank/DDBJ whole genome shotgun (WGS) entry which is preliminary data.</text>
</comment>
<dbReference type="GO" id="GO:0005852">
    <property type="term" value="C:eukaryotic translation initiation factor 3 complex"/>
    <property type="evidence" value="ECO:0007669"/>
    <property type="project" value="UniProtKB-UniRule"/>
</dbReference>
<proteinExistence type="inferred from homology"/>
<dbReference type="InterPro" id="IPR034240">
    <property type="entry name" value="eIF3G_RRM"/>
</dbReference>
<dbReference type="GO" id="GO:0003743">
    <property type="term" value="F:translation initiation factor activity"/>
    <property type="evidence" value="ECO:0007669"/>
    <property type="project" value="UniProtKB-UniRule"/>
</dbReference>
<dbReference type="PIRSF" id="PIRSF037949">
    <property type="entry name" value="Transl_init_eIF-3_RNA-bind"/>
    <property type="match status" value="1"/>
</dbReference>
<dbReference type="OMA" id="IVNPYPN"/>
<evidence type="ECO:0000256" key="5">
    <source>
        <dbReference type="HAMAP-Rule" id="MF_03006"/>
    </source>
</evidence>
<comment type="subcellular location">
    <subcellularLocation>
        <location evidence="5">Cytoplasm</location>
    </subcellularLocation>
</comment>